<dbReference type="EMBL" id="JAHRIN010014648">
    <property type="protein sequence ID" value="MEQ2196177.1"/>
    <property type="molecule type" value="Genomic_DNA"/>
</dbReference>
<evidence type="ECO:0000313" key="2">
    <source>
        <dbReference type="Proteomes" id="UP001434883"/>
    </source>
</evidence>
<dbReference type="Proteomes" id="UP001434883">
    <property type="component" value="Unassembled WGS sequence"/>
</dbReference>
<organism evidence="1 2">
    <name type="scientific">Xenoophorus captivus</name>
    <dbReference type="NCBI Taxonomy" id="1517983"/>
    <lineage>
        <taxon>Eukaryota</taxon>
        <taxon>Metazoa</taxon>
        <taxon>Chordata</taxon>
        <taxon>Craniata</taxon>
        <taxon>Vertebrata</taxon>
        <taxon>Euteleostomi</taxon>
        <taxon>Actinopterygii</taxon>
        <taxon>Neopterygii</taxon>
        <taxon>Teleostei</taxon>
        <taxon>Neoteleostei</taxon>
        <taxon>Acanthomorphata</taxon>
        <taxon>Ovalentaria</taxon>
        <taxon>Atherinomorphae</taxon>
        <taxon>Cyprinodontiformes</taxon>
        <taxon>Goodeidae</taxon>
        <taxon>Xenoophorus</taxon>
    </lineage>
</organism>
<reference evidence="1 2" key="1">
    <citation type="submission" date="2021-06" db="EMBL/GenBank/DDBJ databases">
        <authorList>
            <person name="Palmer J.M."/>
        </authorList>
    </citation>
    <scope>NUCLEOTIDE SEQUENCE [LARGE SCALE GENOMIC DNA]</scope>
    <source>
        <strain evidence="1 2">XC_2019</strain>
        <tissue evidence="1">Muscle</tissue>
    </source>
</reference>
<accession>A0ABV0QLC0</accession>
<sequence>MLSTSITDFCPYHSPLSWVLCTEHVQNFNGLISFLFLASNLCKSSWYSDDSILLLALPAGSEQTTLITPEPVNLIFLPPLGNFREVLGYFHFCFIFCSFFKTKCQDHILHPQTAPNIMKEVHSGEIWA</sequence>
<proteinExistence type="predicted"/>
<evidence type="ECO:0000313" key="1">
    <source>
        <dbReference type="EMBL" id="MEQ2196177.1"/>
    </source>
</evidence>
<comment type="caution">
    <text evidence="1">The sequence shown here is derived from an EMBL/GenBank/DDBJ whole genome shotgun (WGS) entry which is preliminary data.</text>
</comment>
<keyword evidence="2" id="KW-1185">Reference proteome</keyword>
<name>A0ABV0QLC0_9TELE</name>
<protein>
    <submittedName>
        <fullName evidence="1">Uncharacterized protein</fullName>
    </submittedName>
</protein>
<gene>
    <name evidence="1" type="ORF">XENOCAPTIV_025696</name>
</gene>